<keyword evidence="4" id="KW-0472">Membrane</keyword>
<dbReference type="EMBL" id="BAABME010002128">
    <property type="protein sequence ID" value="GAA0153176.1"/>
    <property type="molecule type" value="Genomic_DNA"/>
</dbReference>
<dbReference type="SUPFAM" id="SSF56112">
    <property type="entry name" value="Protein kinase-like (PK-like)"/>
    <property type="match status" value="2"/>
</dbReference>
<evidence type="ECO:0000256" key="2">
    <source>
        <dbReference type="ARBA" id="ARBA00022840"/>
    </source>
</evidence>
<evidence type="ECO:0000313" key="5">
    <source>
        <dbReference type="Proteomes" id="UP001454036"/>
    </source>
</evidence>
<dbReference type="PANTHER" id="PTHR27005:SF283">
    <property type="entry name" value="OS02G0633066 PROTEIN"/>
    <property type="match status" value="1"/>
</dbReference>
<proteinExistence type="predicted"/>
<protein>
    <submittedName>
        <fullName evidence="4">Transmembrane signal receptor</fullName>
    </submittedName>
</protein>
<dbReference type="GO" id="GO:0004674">
    <property type="term" value="F:protein serine/threonine kinase activity"/>
    <property type="evidence" value="ECO:0007669"/>
    <property type="project" value="TreeGrafter"/>
</dbReference>
<dbReference type="InterPro" id="IPR011009">
    <property type="entry name" value="Kinase-like_dom_sf"/>
</dbReference>
<evidence type="ECO:0000256" key="1">
    <source>
        <dbReference type="ARBA" id="ARBA00022741"/>
    </source>
</evidence>
<evidence type="ECO:0000313" key="4">
    <source>
        <dbReference type="EMBL" id="GAA0153176.1"/>
    </source>
</evidence>
<dbReference type="Proteomes" id="UP001454036">
    <property type="component" value="Unassembled WGS sequence"/>
</dbReference>
<dbReference type="GO" id="GO:0005886">
    <property type="term" value="C:plasma membrane"/>
    <property type="evidence" value="ECO:0007669"/>
    <property type="project" value="TreeGrafter"/>
</dbReference>
<dbReference type="SMART" id="SM00219">
    <property type="entry name" value="TyrKc"/>
    <property type="match status" value="1"/>
</dbReference>
<dbReference type="Pfam" id="PF00069">
    <property type="entry name" value="Pkinase"/>
    <property type="match status" value="1"/>
</dbReference>
<keyword evidence="4" id="KW-0675">Receptor</keyword>
<dbReference type="AlphaFoldDB" id="A0AAV3PQ38"/>
<evidence type="ECO:0000259" key="3">
    <source>
        <dbReference type="PROSITE" id="PS50011"/>
    </source>
</evidence>
<accession>A0AAV3PQ38</accession>
<keyword evidence="4" id="KW-0812">Transmembrane</keyword>
<reference evidence="4 5" key="1">
    <citation type="submission" date="2024-01" db="EMBL/GenBank/DDBJ databases">
        <title>The complete chloroplast genome sequence of Lithospermum erythrorhizon: insights into the phylogenetic relationship among Boraginaceae species and the maternal lineages of purple gromwells.</title>
        <authorList>
            <person name="Okada T."/>
            <person name="Watanabe K."/>
        </authorList>
    </citation>
    <scope>NUCLEOTIDE SEQUENCE [LARGE SCALE GENOMIC DNA]</scope>
</reference>
<dbReference type="InterPro" id="IPR000719">
    <property type="entry name" value="Prot_kinase_dom"/>
</dbReference>
<dbReference type="GO" id="GO:0007166">
    <property type="term" value="P:cell surface receptor signaling pathway"/>
    <property type="evidence" value="ECO:0007669"/>
    <property type="project" value="InterPro"/>
</dbReference>
<dbReference type="GO" id="GO:0004713">
    <property type="term" value="F:protein tyrosine kinase activity"/>
    <property type="evidence" value="ECO:0007669"/>
    <property type="project" value="InterPro"/>
</dbReference>
<dbReference type="InterPro" id="IPR020635">
    <property type="entry name" value="Tyr_kinase_cat_dom"/>
</dbReference>
<organism evidence="4 5">
    <name type="scientific">Lithospermum erythrorhizon</name>
    <name type="common">Purple gromwell</name>
    <name type="synonym">Lithospermum officinale var. erythrorhizon</name>
    <dbReference type="NCBI Taxonomy" id="34254"/>
    <lineage>
        <taxon>Eukaryota</taxon>
        <taxon>Viridiplantae</taxon>
        <taxon>Streptophyta</taxon>
        <taxon>Embryophyta</taxon>
        <taxon>Tracheophyta</taxon>
        <taxon>Spermatophyta</taxon>
        <taxon>Magnoliopsida</taxon>
        <taxon>eudicotyledons</taxon>
        <taxon>Gunneridae</taxon>
        <taxon>Pentapetalae</taxon>
        <taxon>asterids</taxon>
        <taxon>lamiids</taxon>
        <taxon>Boraginales</taxon>
        <taxon>Boraginaceae</taxon>
        <taxon>Boraginoideae</taxon>
        <taxon>Lithospermeae</taxon>
        <taxon>Lithospermum</taxon>
    </lineage>
</organism>
<keyword evidence="1" id="KW-0547">Nucleotide-binding</keyword>
<dbReference type="Gene3D" id="1.10.510.10">
    <property type="entry name" value="Transferase(Phosphotransferase) domain 1"/>
    <property type="match status" value="2"/>
</dbReference>
<gene>
    <name evidence="4" type="ORF">LIER_11481</name>
</gene>
<name>A0AAV3PQ38_LITER</name>
<dbReference type="InterPro" id="IPR045274">
    <property type="entry name" value="WAK-like"/>
</dbReference>
<dbReference type="PROSITE" id="PS50011">
    <property type="entry name" value="PROTEIN_KINASE_DOM"/>
    <property type="match status" value="1"/>
</dbReference>
<keyword evidence="2" id="KW-0067">ATP-binding</keyword>
<dbReference type="GO" id="GO:0005524">
    <property type="term" value="F:ATP binding"/>
    <property type="evidence" value="ECO:0007669"/>
    <property type="project" value="UniProtKB-KW"/>
</dbReference>
<sequence length="229" mass="25962">MGSINGRSVLVVFQEKKWPWHHDSVVFSTAISALMSRLKHVVKLIGCCLDFELPVLVYVYPGRVRLTDFLGENPDVTLSWGHRIKIARDIASMVVYLHTCFPISIIHRDLKPSKVLIDQNGDAKLFDFSLAVEIPRGESEVEEPVAGTWGFLDPEYYRSGYCFDFDIPCLVFEDVGSTMTLYEVLYSKNHNHLLSWGHRLKISSDIAVVVSHLHTAFSTPMILQSTHVI</sequence>
<comment type="caution">
    <text evidence="4">The sequence shown here is derived from an EMBL/GenBank/DDBJ whole genome shotgun (WGS) entry which is preliminary data.</text>
</comment>
<feature type="domain" description="Protein kinase" evidence="3">
    <location>
        <begin position="1"/>
        <end position="229"/>
    </location>
</feature>
<dbReference type="PANTHER" id="PTHR27005">
    <property type="entry name" value="WALL-ASSOCIATED RECEPTOR KINASE-LIKE 21"/>
    <property type="match status" value="1"/>
</dbReference>
<keyword evidence="5" id="KW-1185">Reference proteome</keyword>